<sequence>MACIIDFTAPLGQKAGPGQWNDLDMHRNETWTVITNTAIIAINQDLNGQPGIRLWKTLVPEGGDL</sequence>
<dbReference type="AlphaFoldDB" id="A0A9P6H8Q7"/>
<evidence type="ECO:0000313" key="2">
    <source>
        <dbReference type="Proteomes" id="UP000736335"/>
    </source>
</evidence>
<dbReference type="OrthoDB" id="10569820at2759"/>
<reference evidence="1" key="2">
    <citation type="submission" date="2020-11" db="EMBL/GenBank/DDBJ databases">
        <authorList>
            <consortium name="DOE Joint Genome Institute"/>
            <person name="Kuo A."/>
            <person name="Miyauchi S."/>
            <person name="Kiss E."/>
            <person name="Drula E."/>
            <person name="Kohler A."/>
            <person name="Sanchez-Garcia M."/>
            <person name="Andreopoulos B."/>
            <person name="Barry K.W."/>
            <person name="Bonito G."/>
            <person name="Buee M."/>
            <person name="Carver A."/>
            <person name="Chen C."/>
            <person name="Cichocki N."/>
            <person name="Clum A."/>
            <person name="Culley D."/>
            <person name="Crous P.W."/>
            <person name="Fauchery L."/>
            <person name="Girlanda M."/>
            <person name="Hayes R."/>
            <person name="Keri Z."/>
            <person name="Labutti K."/>
            <person name="Lipzen A."/>
            <person name="Lombard V."/>
            <person name="Magnuson J."/>
            <person name="Maillard F."/>
            <person name="Morin E."/>
            <person name="Murat C."/>
            <person name="Nolan M."/>
            <person name="Ohm R."/>
            <person name="Pangilinan J."/>
            <person name="Pereira M."/>
            <person name="Perotto S."/>
            <person name="Peter M."/>
            <person name="Riley R."/>
            <person name="Sitrit Y."/>
            <person name="Stielow B."/>
            <person name="Szollosi G."/>
            <person name="Zifcakova L."/>
            <person name="Stursova M."/>
            <person name="Spatafora J.W."/>
            <person name="Tedersoo L."/>
            <person name="Vaario L.-M."/>
            <person name="Yamada A."/>
            <person name="Yan M."/>
            <person name="Wang P."/>
            <person name="Xu J."/>
            <person name="Bruns T."/>
            <person name="Baldrian P."/>
            <person name="Vilgalys R."/>
            <person name="Henrissat B."/>
            <person name="Grigoriev I.V."/>
            <person name="Hibbett D."/>
            <person name="Nagy L.G."/>
            <person name="Martin F.M."/>
        </authorList>
    </citation>
    <scope>NUCLEOTIDE SEQUENCE</scope>
    <source>
        <strain evidence="1">UH-Tt-Lm1</strain>
    </source>
</reference>
<gene>
    <name evidence="1" type="ORF">BJ322DRAFT_1083858</name>
</gene>
<dbReference type="EMBL" id="WIUZ02000016">
    <property type="protein sequence ID" value="KAF9780571.1"/>
    <property type="molecule type" value="Genomic_DNA"/>
</dbReference>
<comment type="caution">
    <text evidence="1">The sequence shown here is derived from an EMBL/GenBank/DDBJ whole genome shotgun (WGS) entry which is preliminary data.</text>
</comment>
<keyword evidence="2" id="KW-1185">Reference proteome</keyword>
<organism evidence="1 2">
    <name type="scientific">Thelephora terrestris</name>
    <dbReference type="NCBI Taxonomy" id="56493"/>
    <lineage>
        <taxon>Eukaryota</taxon>
        <taxon>Fungi</taxon>
        <taxon>Dikarya</taxon>
        <taxon>Basidiomycota</taxon>
        <taxon>Agaricomycotina</taxon>
        <taxon>Agaricomycetes</taxon>
        <taxon>Thelephorales</taxon>
        <taxon>Thelephoraceae</taxon>
        <taxon>Thelephora</taxon>
    </lineage>
</organism>
<feature type="non-terminal residue" evidence="1">
    <location>
        <position position="65"/>
    </location>
</feature>
<name>A0A9P6H8Q7_9AGAM</name>
<proteinExistence type="predicted"/>
<evidence type="ECO:0000313" key="1">
    <source>
        <dbReference type="EMBL" id="KAF9780571.1"/>
    </source>
</evidence>
<accession>A0A9P6H8Q7</accession>
<dbReference type="Proteomes" id="UP000736335">
    <property type="component" value="Unassembled WGS sequence"/>
</dbReference>
<reference evidence="1" key="1">
    <citation type="journal article" date="2020" name="Nat. Commun.">
        <title>Large-scale genome sequencing of mycorrhizal fungi provides insights into the early evolution of symbiotic traits.</title>
        <authorList>
            <person name="Miyauchi S."/>
            <person name="Kiss E."/>
            <person name="Kuo A."/>
            <person name="Drula E."/>
            <person name="Kohler A."/>
            <person name="Sanchez-Garcia M."/>
            <person name="Morin E."/>
            <person name="Andreopoulos B."/>
            <person name="Barry K.W."/>
            <person name="Bonito G."/>
            <person name="Buee M."/>
            <person name="Carver A."/>
            <person name="Chen C."/>
            <person name="Cichocki N."/>
            <person name="Clum A."/>
            <person name="Culley D."/>
            <person name="Crous P.W."/>
            <person name="Fauchery L."/>
            <person name="Girlanda M."/>
            <person name="Hayes R.D."/>
            <person name="Keri Z."/>
            <person name="LaButti K."/>
            <person name="Lipzen A."/>
            <person name="Lombard V."/>
            <person name="Magnuson J."/>
            <person name="Maillard F."/>
            <person name="Murat C."/>
            <person name="Nolan M."/>
            <person name="Ohm R.A."/>
            <person name="Pangilinan J."/>
            <person name="Pereira M.F."/>
            <person name="Perotto S."/>
            <person name="Peter M."/>
            <person name="Pfister S."/>
            <person name="Riley R."/>
            <person name="Sitrit Y."/>
            <person name="Stielow J.B."/>
            <person name="Szollosi G."/>
            <person name="Zifcakova L."/>
            <person name="Stursova M."/>
            <person name="Spatafora J.W."/>
            <person name="Tedersoo L."/>
            <person name="Vaario L.M."/>
            <person name="Yamada A."/>
            <person name="Yan M."/>
            <person name="Wang P."/>
            <person name="Xu J."/>
            <person name="Bruns T."/>
            <person name="Baldrian P."/>
            <person name="Vilgalys R."/>
            <person name="Dunand C."/>
            <person name="Henrissat B."/>
            <person name="Grigoriev I.V."/>
            <person name="Hibbett D."/>
            <person name="Nagy L.G."/>
            <person name="Martin F.M."/>
        </authorList>
    </citation>
    <scope>NUCLEOTIDE SEQUENCE</scope>
    <source>
        <strain evidence="1">UH-Tt-Lm1</strain>
    </source>
</reference>
<protein>
    <submittedName>
        <fullName evidence="1">Uncharacterized protein</fullName>
    </submittedName>
</protein>